<proteinExistence type="predicted"/>
<evidence type="ECO:0000256" key="1">
    <source>
        <dbReference type="SAM" id="Phobius"/>
    </source>
</evidence>
<evidence type="ECO:0000313" key="2">
    <source>
        <dbReference type="EMBL" id="AIE99727.1"/>
    </source>
</evidence>
<organism evidence="2">
    <name type="scientific">uncultured marine thaumarchaeote KM3_115_G03</name>
    <dbReference type="NCBI Taxonomy" id="1455989"/>
    <lineage>
        <taxon>Archaea</taxon>
        <taxon>Nitrososphaerota</taxon>
        <taxon>environmental samples</taxon>
    </lineage>
</organism>
<reference evidence="2" key="1">
    <citation type="journal article" date="2014" name="Genome Biol. Evol.">
        <title>Pangenome evidence for extensive interdomain horizontal transfer affecting lineage core and shell genes in uncultured planktonic thaumarchaeota and euryarchaeota.</title>
        <authorList>
            <person name="Deschamps P."/>
            <person name="Zivanovic Y."/>
            <person name="Moreira D."/>
            <person name="Rodriguez-Valera F."/>
            <person name="Lopez-Garcia P."/>
        </authorList>
    </citation>
    <scope>NUCLEOTIDE SEQUENCE</scope>
</reference>
<dbReference type="EMBL" id="KF900571">
    <property type="protein sequence ID" value="AIE99727.1"/>
    <property type="molecule type" value="Genomic_DNA"/>
</dbReference>
<keyword evidence="1" id="KW-0472">Membrane</keyword>
<protein>
    <recommendedName>
        <fullName evidence="3">Protein translocase SEC61 complex subunit gamma</fullName>
    </recommendedName>
</protein>
<dbReference type="InterPro" id="IPR023391">
    <property type="entry name" value="Prot_translocase_SecE_dom_sf"/>
</dbReference>
<dbReference type="Gene3D" id="1.20.5.820">
    <property type="entry name" value="Preprotein translocase SecE subunit"/>
    <property type="match status" value="1"/>
</dbReference>
<name>A0A075GDD4_9ARCH</name>
<dbReference type="SUPFAM" id="SSF103456">
    <property type="entry name" value="Preprotein translocase SecE subunit"/>
    <property type="match status" value="1"/>
</dbReference>
<accession>A0A075GDD4</accession>
<keyword evidence="1" id="KW-1133">Transmembrane helix</keyword>
<evidence type="ECO:0008006" key="3">
    <source>
        <dbReference type="Google" id="ProtNLM"/>
    </source>
</evidence>
<dbReference type="AlphaFoldDB" id="A0A075GDD4"/>
<keyword evidence="1" id="KW-0812">Transmembrane</keyword>
<sequence>MKNTIKLTKKSDKDVYFQHLRLVLFGIASVGAIGFGIQFVFSVMTFGR</sequence>
<feature type="transmembrane region" description="Helical" evidence="1">
    <location>
        <begin position="20"/>
        <end position="41"/>
    </location>
</feature>